<dbReference type="InterPro" id="IPR019391">
    <property type="entry name" value="Storkhead-box_WHD"/>
</dbReference>
<organism evidence="2 3">
    <name type="scientific">Priapulus caudatus</name>
    <name type="common">Priapulid worm</name>
    <dbReference type="NCBI Taxonomy" id="37621"/>
    <lineage>
        <taxon>Eukaryota</taxon>
        <taxon>Metazoa</taxon>
        <taxon>Ecdysozoa</taxon>
        <taxon>Scalidophora</taxon>
        <taxon>Priapulida</taxon>
        <taxon>Priapulimorpha</taxon>
        <taxon>Priapulimorphida</taxon>
        <taxon>Priapulidae</taxon>
        <taxon>Priapulus</taxon>
    </lineage>
</organism>
<dbReference type="RefSeq" id="XP_014662945.1">
    <property type="nucleotide sequence ID" value="XM_014807459.1"/>
</dbReference>
<evidence type="ECO:0000313" key="3">
    <source>
        <dbReference type="RefSeq" id="XP_014662945.1"/>
    </source>
</evidence>
<evidence type="ECO:0000313" key="2">
    <source>
        <dbReference type="Proteomes" id="UP000695022"/>
    </source>
</evidence>
<dbReference type="InterPro" id="IPR040126">
    <property type="entry name" value="STOX1/2"/>
</dbReference>
<accession>A0ABM1DSM4</accession>
<dbReference type="Pfam" id="PF10264">
    <property type="entry name" value="WHD_Storkhead"/>
    <property type="match status" value="1"/>
</dbReference>
<proteinExistence type="predicted"/>
<dbReference type="PANTHER" id="PTHR22437:SF0">
    <property type="entry name" value="FI21431P1"/>
    <property type="match status" value="1"/>
</dbReference>
<keyword evidence="2" id="KW-1185">Reference proteome</keyword>
<dbReference type="Proteomes" id="UP000695022">
    <property type="component" value="Unplaced"/>
</dbReference>
<evidence type="ECO:0000259" key="1">
    <source>
        <dbReference type="Pfam" id="PF10264"/>
    </source>
</evidence>
<sequence length="267" mass="29433">MTSSLRAKKDNKSHAKTSALTSRCLAVVLRPRKQTTTTTTTTTADRSWDGAATYREFVAANCEAYWNAELVASATECDYRGHVTPSTVFVGGPDACLDALRNAWGRRVLKPPPGYNISSLGEVAGIDMQLVPQTQFVPLAEAICIIVAELNRYGGKATSSVIKKQLPAKFPGISIPTDEALFAALNNLLTEQKLCRSSDDGHLPKANFLYLDDLSCTIDKSDWQMVPENQKLHALLKCQHRMLPLCRVQSPFRLQLEFAFHHQIPTG</sequence>
<reference evidence="3" key="1">
    <citation type="submission" date="2025-08" db="UniProtKB">
        <authorList>
            <consortium name="RefSeq"/>
        </authorList>
    </citation>
    <scope>IDENTIFICATION</scope>
</reference>
<feature type="domain" description="Winged helix Storkhead-box1" evidence="1">
    <location>
        <begin position="128"/>
        <end position="198"/>
    </location>
</feature>
<gene>
    <name evidence="3" type="primary">LOC106805743</name>
</gene>
<dbReference type="GeneID" id="106805743"/>
<name>A0ABM1DSM4_PRICU</name>
<protein>
    <submittedName>
        <fullName evidence="3">Storkhead-box protein 1-like</fullName>
    </submittedName>
</protein>
<dbReference type="PANTHER" id="PTHR22437">
    <property type="entry name" value="WINGED HELIX DOMAIN-CONTAINING PROTEIN"/>
    <property type="match status" value="1"/>
</dbReference>